<evidence type="ECO:0000256" key="2">
    <source>
        <dbReference type="ARBA" id="ARBA00022737"/>
    </source>
</evidence>
<feature type="repeat" description="WD" evidence="3">
    <location>
        <begin position="845"/>
        <end position="886"/>
    </location>
</feature>
<dbReference type="InterPro" id="IPR019734">
    <property type="entry name" value="TPR_rpt"/>
</dbReference>
<evidence type="ECO:0000256" key="1">
    <source>
        <dbReference type="ARBA" id="ARBA00022574"/>
    </source>
</evidence>
<dbReference type="Pfam" id="PF13181">
    <property type="entry name" value="TPR_8"/>
    <property type="match status" value="1"/>
</dbReference>
<feature type="repeat" description="WD" evidence="3">
    <location>
        <begin position="1055"/>
        <end position="1083"/>
    </location>
</feature>
<evidence type="ECO:0000259" key="8">
    <source>
        <dbReference type="Pfam" id="PF20703"/>
    </source>
</evidence>
<dbReference type="PROSITE" id="PS00678">
    <property type="entry name" value="WD_REPEATS_1"/>
    <property type="match status" value="12"/>
</dbReference>
<dbReference type="PANTHER" id="PTHR19848:SF8">
    <property type="entry name" value="F-BOX AND WD REPEAT DOMAIN CONTAINING 7"/>
    <property type="match status" value="1"/>
</dbReference>
<dbReference type="GO" id="GO:0004197">
    <property type="term" value="F:cysteine-type endopeptidase activity"/>
    <property type="evidence" value="ECO:0007669"/>
    <property type="project" value="InterPro"/>
</dbReference>
<dbReference type="InterPro" id="IPR029030">
    <property type="entry name" value="Caspase-like_dom_sf"/>
</dbReference>
<evidence type="ECO:0000256" key="4">
    <source>
        <dbReference type="PROSITE-ProRule" id="PRU00339"/>
    </source>
</evidence>
<dbReference type="Gene3D" id="3.40.50.1460">
    <property type="match status" value="1"/>
</dbReference>
<dbReference type="CDD" id="cd00200">
    <property type="entry name" value="WD40"/>
    <property type="match status" value="2"/>
</dbReference>
<dbReference type="InterPro" id="IPR011600">
    <property type="entry name" value="Pept_C14_caspase"/>
</dbReference>
<feature type="repeat" description="WD" evidence="3">
    <location>
        <begin position="971"/>
        <end position="1012"/>
    </location>
</feature>
<feature type="repeat" description="TPR" evidence="4">
    <location>
        <begin position="1662"/>
        <end position="1695"/>
    </location>
</feature>
<dbReference type="InterPro" id="IPR011990">
    <property type="entry name" value="TPR-like_helical_dom_sf"/>
</dbReference>
<dbReference type="SUPFAM" id="SSF52129">
    <property type="entry name" value="Caspase-like"/>
    <property type="match status" value="1"/>
</dbReference>
<name>A0A1U7N3X0_9CYAN</name>
<feature type="coiled-coil region" evidence="5">
    <location>
        <begin position="710"/>
        <end position="749"/>
    </location>
</feature>
<feature type="region of interest" description="Disordered" evidence="6">
    <location>
        <begin position="1802"/>
        <end position="1830"/>
    </location>
</feature>
<keyword evidence="2" id="KW-0677">Repeat</keyword>
<keyword evidence="1 3" id="KW-0853">WD repeat</keyword>
<dbReference type="PRINTS" id="PR00320">
    <property type="entry name" value="GPROTEINBRPT"/>
</dbReference>
<feature type="repeat" description="WD" evidence="3">
    <location>
        <begin position="1264"/>
        <end position="1305"/>
    </location>
</feature>
<proteinExistence type="predicted"/>
<dbReference type="InterPro" id="IPR049052">
    <property type="entry name" value="nSTAND1"/>
</dbReference>
<dbReference type="Gene3D" id="2.130.10.10">
    <property type="entry name" value="YVTN repeat-like/Quinoprotein amine dehydrogenase"/>
    <property type="match status" value="8"/>
</dbReference>
<dbReference type="InterPro" id="IPR011047">
    <property type="entry name" value="Quinoprotein_ADH-like_sf"/>
</dbReference>
<dbReference type="SUPFAM" id="SSF52540">
    <property type="entry name" value="P-loop containing nucleoside triphosphate hydrolases"/>
    <property type="match status" value="1"/>
</dbReference>
<organism evidence="9 10">
    <name type="scientific">Moorena bouillonii PNG</name>
    <dbReference type="NCBI Taxonomy" id="568701"/>
    <lineage>
        <taxon>Bacteria</taxon>
        <taxon>Bacillati</taxon>
        <taxon>Cyanobacteriota</taxon>
        <taxon>Cyanophyceae</taxon>
        <taxon>Coleofasciculales</taxon>
        <taxon>Coleofasciculaceae</taxon>
        <taxon>Moorena</taxon>
    </lineage>
</organism>
<dbReference type="InterPro" id="IPR020472">
    <property type="entry name" value="WD40_PAC1"/>
</dbReference>
<keyword evidence="5" id="KW-0175">Coiled coil</keyword>
<dbReference type="Gene3D" id="1.25.40.10">
    <property type="entry name" value="Tetratricopeptide repeat domain"/>
    <property type="match status" value="2"/>
</dbReference>
<dbReference type="RefSeq" id="WP_075900997.1">
    <property type="nucleotide sequence ID" value="NZ_MKZS01000001.1"/>
</dbReference>
<keyword evidence="4" id="KW-0802">TPR repeat</keyword>
<dbReference type="InterPro" id="IPR027417">
    <property type="entry name" value="P-loop_NTPase"/>
</dbReference>
<feature type="repeat" description="TPR" evidence="4">
    <location>
        <begin position="1772"/>
        <end position="1805"/>
    </location>
</feature>
<feature type="repeat" description="TPR" evidence="4">
    <location>
        <begin position="1607"/>
        <end position="1640"/>
    </location>
</feature>
<feature type="repeat" description="WD" evidence="3">
    <location>
        <begin position="887"/>
        <end position="928"/>
    </location>
</feature>
<dbReference type="InterPro" id="IPR015943">
    <property type="entry name" value="WD40/YVTN_repeat-like_dom_sf"/>
</dbReference>
<gene>
    <name evidence="9" type="ORF">BJP37_17950</name>
</gene>
<dbReference type="Pfam" id="PF00400">
    <property type="entry name" value="WD40"/>
    <property type="match status" value="11"/>
</dbReference>
<feature type="repeat" description="WD" evidence="3">
    <location>
        <begin position="1348"/>
        <end position="1389"/>
    </location>
</feature>
<dbReference type="EMBL" id="MKZS01000001">
    <property type="protein sequence ID" value="OLT60611.1"/>
    <property type="molecule type" value="Genomic_DNA"/>
</dbReference>
<reference evidence="9 10" key="1">
    <citation type="submission" date="2016-10" db="EMBL/GenBank/DDBJ databases">
        <title>Comparative genomics uncovers the prolific and rare metabolic potential of the cyanobacterial genus Moorea.</title>
        <authorList>
            <person name="Leao T."/>
            <person name="Castelao G."/>
            <person name="Korobeynikov A."/>
            <person name="Monroe E.A."/>
            <person name="Podell S."/>
            <person name="Glukhov E."/>
            <person name="Allen E."/>
            <person name="Gerwick W.H."/>
            <person name="Gerwick L."/>
        </authorList>
    </citation>
    <scope>NUCLEOTIDE SEQUENCE [LARGE SCALE GENOMIC DNA]</scope>
    <source>
        <strain evidence="9 10">PNG5-198</strain>
    </source>
</reference>
<feature type="repeat" description="WD" evidence="3">
    <location>
        <begin position="1013"/>
        <end position="1054"/>
    </location>
</feature>
<dbReference type="SUPFAM" id="SSF50998">
    <property type="entry name" value="Quinoprotein alcohol dehydrogenase-like"/>
    <property type="match status" value="2"/>
</dbReference>
<feature type="repeat" description="WD" evidence="3">
    <location>
        <begin position="1096"/>
        <end position="1137"/>
    </location>
</feature>
<evidence type="ECO:0000256" key="5">
    <source>
        <dbReference type="SAM" id="Coils"/>
    </source>
</evidence>
<dbReference type="GO" id="GO:0006508">
    <property type="term" value="P:proteolysis"/>
    <property type="evidence" value="ECO:0007669"/>
    <property type="project" value="InterPro"/>
</dbReference>
<dbReference type="InterPro" id="IPR001680">
    <property type="entry name" value="WD40_rpt"/>
</dbReference>
<dbReference type="PANTHER" id="PTHR19848">
    <property type="entry name" value="WD40 REPEAT PROTEIN"/>
    <property type="match status" value="1"/>
</dbReference>
<protein>
    <recommendedName>
        <fullName evidence="11">Peptidase C14 caspase domain-containing protein</fullName>
    </recommendedName>
</protein>
<feature type="repeat" description="WD" evidence="3">
    <location>
        <begin position="929"/>
        <end position="970"/>
    </location>
</feature>
<dbReference type="Proteomes" id="UP000186657">
    <property type="component" value="Unassembled WGS sequence"/>
</dbReference>
<dbReference type="SUPFAM" id="SSF48452">
    <property type="entry name" value="TPR-like"/>
    <property type="match status" value="1"/>
</dbReference>
<evidence type="ECO:0000313" key="9">
    <source>
        <dbReference type="EMBL" id="OLT60611.1"/>
    </source>
</evidence>
<evidence type="ECO:0000256" key="6">
    <source>
        <dbReference type="SAM" id="MobiDB-lite"/>
    </source>
</evidence>
<dbReference type="SMART" id="SM00320">
    <property type="entry name" value="WD40"/>
    <property type="match status" value="16"/>
</dbReference>
<dbReference type="Pfam" id="PF25173">
    <property type="entry name" value="Beta-prop_WDR3_1st"/>
    <property type="match status" value="1"/>
</dbReference>
<dbReference type="InterPro" id="IPR019775">
    <property type="entry name" value="WD40_repeat_CS"/>
</dbReference>
<dbReference type="Pfam" id="PF00656">
    <property type="entry name" value="Peptidase_C14"/>
    <property type="match status" value="1"/>
</dbReference>
<sequence length="1830" mass="205120">MSRNALVIGINTYSYERLNNLTAPGQDAEAIAQLLEKYGDFKVTRLPAVKDKQNNTIRVGKKTKVTLTQLEDAIVQLFKPNGKTPDTALLYFSGHGLRKSKGIQEGFLATSYVNPDMGNWGVRLKWLRELLQESDVRQQIIILDCCYAGEVLNVAEADPGDRGKGRDRCFIAASRAFELAYEEIDSNHSVLTSALIKGLEPSQERWVTNYSLVDLLTQQQNAFPQRPIFSNSGEPINLTRRWTAATRQLAASAKSICPYKGLAYFDCTEEDARYFYGRTALTDQLLEKVRVGNFLAVLGASGSGKSSVVRAGLLYQLQLGRRLSGSESWQIKILQPGEHPLNSLALSFLDSGLSDIERATQLAQAEDLILKGSEGLRQLIAVTDTQRVILVVDQFEEAFTLCQDSSERQQFFECLLGALPKTGDKLCLVLTMRADFFGKCLEQDYSGLAQQIQQNLVTVTPMPPEKLRQAIVEPAKQVELDIEPELVKEILADVADAPGYLPLLQYTLTRLWEESTDNCLRLKTYVKLGGVMGTLRQRATEVYELLSEEKQAAVKHIFLALTQLGEGTEDTRRRVLKPNLVNQRYNEELIDTVVQKLADEKLVVTTEMVGKEVSERVAVVDVAHEALIRHWSLLRSWISENRDGMRIARKIEAAAEEWKREGKPEEIAFLLQGAKLSNAEDYLTKHLYQGQLNSDSQELIKVSQKVRDHIIDKEKQRQQEEKQRQQKLLEESEAKRKAEVKARQLAEKNQKQLTIWLTLVIVVGVIATILGLQFRKEAINSDLLAEATKIKYSLSVKPTTEELIQAIESTAKIQDYQKSLQPKVFNEVHSSLFGTLDKVRERNHLQGHTNYVDDIAFSPDGKQIISSSRDKTVRLWDTESGQLIHTLQGPTDSVYDIAFSPDGKQIISRSRDKTVRLWDTESGQLIHTLQGPTDSVYDIAFSPDGKQIISRSRDKTVRLWDTESGQLIHTLQGHTNGVYDIAFSADGKQILSGSDDKTVRLWDTESGQLIHTLQGHTDGVYHIAFSPDGKQILSGSRDKTVRLWDTESGQLIHTLQGHTNGVYDIAFSPDGKQILSGSLNKTVLWDTESGQALHTLHGHTDNVIAFAFSPDGKQIISGSWDRTVRLWDTESGQTLHTLEDHTDQVWDIAFSPDGKQILSGSKDKTVRLWDTESRLLIHTLEDHTGGVDAIAFSPDGKQILSGSRDRTVRLWDTESRQLIHTFEGHTSRVTAIAFSPDGKQILSGSYDGTVRLWDTESRQLLHQLEGHTSRVNAIAFSRDGKQILSGSYDGTVQLWDTESRQLLHQLEGHTDAVWEIAFSRDGKQILSGSNDRTVRLWDTESGQLIHTLQGHTRAVSNIAFSPDGKQIVSSSWDKTVRLWDTETGQLIHPLQGHTSYVDAIAFSPDGKQVLSGSNDSTLRLWDTETGQLIHPLQGHTSYVTAIAFSPDGKQILSSSNDRTVRLWDTETGQLIHTFEGHTSRVNAIAFSPDGKQILSGSNDRTVRLWGNYSWQEALKEGCDQLQFHPDLVAPKNNKAGEACLKHASWEDKTKAEFLVRQGRAILQKEQNIKSAVKKFKKAQKLNPDIDLNPETEEKDKDPKIVAHLLAAPVKIQFGAILAEEGKIKEAISTYQEAQKLNPDIDLNPETEEKDKDPKIVAHLLAAKGKVEQGRRLAMNREIEQAISVYQEAQKLNPDIDLNPETEEKDKDPKIVAHLLAAKGKVKQGWRLAMNREIEQAISTYQEAQKLYPDIDLNPSTKEIDKDPKKVALLLAAQEKVRQGRWLAIQGKIKKAISVYQEAQKLNPDIDLNPDTEEIDKDPKTVAQQLPPDSK</sequence>
<dbReference type="FunFam" id="2.130.10.10:FF:000228">
    <property type="entry name" value="COMPASS-like H3K4 histone methylase component WDR5A"/>
    <property type="match status" value="1"/>
</dbReference>
<feature type="repeat" description="WD" evidence="3">
    <location>
        <begin position="1138"/>
        <end position="1179"/>
    </location>
</feature>
<feature type="repeat" description="WD" evidence="3">
    <location>
        <begin position="1390"/>
        <end position="1431"/>
    </location>
</feature>
<feature type="repeat" description="WD" evidence="3">
    <location>
        <begin position="1180"/>
        <end position="1221"/>
    </location>
</feature>
<dbReference type="Pfam" id="PF20703">
    <property type="entry name" value="nSTAND1"/>
    <property type="match status" value="1"/>
</dbReference>
<feature type="repeat" description="WD" evidence="3">
    <location>
        <begin position="1222"/>
        <end position="1263"/>
    </location>
</feature>
<accession>A0A1U7N3X0</accession>
<evidence type="ECO:0000259" key="7">
    <source>
        <dbReference type="Pfam" id="PF00656"/>
    </source>
</evidence>
<feature type="repeat" description="WD" evidence="3">
    <location>
        <begin position="1306"/>
        <end position="1347"/>
    </location>
</feature>
<keyword evidence="10" id="KW-1185">Reference proteome</keyword>
<evidence type="ECO:0000313" key="10">
    <source>
        <dbReference type="Proteomes" id="UP000186657"/>
    </source>
</evidence>
<dbReference type="PROSITE" id="PS50082">
    <property type="entry name" value="WD_REPEATS_2"/>
    <property type="match status" value="16"/>
</dbReference>
<evidence type="ECO:0000256" key="3">
    <source>
        <dbReference type="PROSITE-ProRule" id="PRU00221"/>
    </source>
</evidence>
<feature type="domain" description="Peptidase C14 caspase" evidence="7">
    <location>
        <begin position="3"/>
        <end position="223"/>
    </location>
</feature>
<feature type="domain" description="Novel STAND NTPase 1" evidence="8">
    <location>
        <begin position="258"/>
        <end position="665"/>
    </location>
</feature>
<dbReference type="PROSITE" id="PS50005">
    <property type="entry name" value="TPR"/>
    <property type="match status" value="3"/>
</dbReference>
<dbReference type="SMART" id="SM00028">
    <property type="entry name" value="TPR"/>
    <property type="match status" value="5"/>
</dbReference>
<feature type="repeat" description="WD" evidence="3">
    <location>
        <begin position="1474"/>
        <end position="1505"/>
    </location>
</feature>
<feature type="repeat" description="WD" evidence="3">
    <location>
        <begin position="1432"/>
        <end position="1473"/>
    </location>
</feature>
<evidence type="ECO:0008006" key="11">
    <source>
        <dbReference type="Google" id="ProtNLM"/>
    </source>
</evidence>
<comment type="caution">
    <text evidence="9">The sequence shown here is derived from an EMBL/GenBank/DDBJ whole genome shotgun (WGS) entry which is preliminary data.</text>
</comment>
<dbReference type="PROSITE" id="PS50294">
    <property type="entry name" value="WD_REPEATS_REGION"/>
    <property type="match status" value="16"/>
</dbReference>